<keyword evidence="1" id="KW-0732">Signal</keyword>
<evidence type="ECO:0000313" key="2">
    <source>
        <dbReference type="EMBL" id="GHG61057.1"/>
    </source>
</evidence>
<name>A0ABQ3KU25_9ALTE</name>
<evidence type="ECO:0000256" key="1">
    <source>
        <dbReference type="SAM" id="SignalP"/>
    </source>
</evidence>
<dbReference type="Proteomes" id="UP000659697">
    <property type="component" value="Unassembled WGS sequence"/>
</dbReference>
<evidence type="ECO:0008006" key="4">
    <source>
        <dbReference type="Google" id="ProtNLM"/>
    </source>
</evidence>
<comment type="caution">
    <text evidence="2">The sequence shown here is derived from an EMBL/GenBank/DDBJ whole genome shotgun (WGS) entry which is preliminary data.</text>
</comment>
<feature type="signal peptide" evidence="1">
    <location>
        <begin position="1"/>
        <end position="25"/>
    </location>
</feature>
<dbReference type="EMBL" id="BNAO01000001">
    <property type="protein sequence ID" value="GHG61057.1"/>
    <property type="molecule type" value="Genomic_DNA"/>
</dbReference>
<gene>
    <name evidence="2" type="ORF">GCM10010919_05120</name>
</gene>
<dbReference type="RefSeq" id="WP_189429833.1">
    <property type="nucleotide sequence ID" value="NZ_BNAO01000001.1"/>
</dbReference>
<keyword evidence="3" id="KW-1185">Reference proteome</keyword>
<protein>
    <recommendedName>
        <fullName evidence="4">Outer membrane protein beta-barrel domain-containing protein</fullName>
    </recommendedName>
</protein>
<organism evidence="2 3">
    <name type="scientific">Alishewanella longhuensis</name>
    <dbReference type="NCBI Taxonomy" id="1091037"/>
    <lineage>
        <taxon>Bacteria</taxon>
        <taxon>Pseudomonadati</taxon>
        <taxon>Pseudomonadota</taxon>
        <taxon>Gammaproteobacteria</taxon>
        <taxon>Alteromonadales</taxon>
        <taxon>Alteromonadaceae</taxon>
        <taxon>Alishewanella</taxon>
    </lineage>
</organism>
<evidence type="ECO:0000313" key="3">
    <source>
        <dbReference type="Proteomes" id="UP000659697"/>
    </source>
</evidence>
<proteinExistence type="predicted"/>
<sequence>MRFQYSVLGFATFLGLTSVALPAQANSSQVLGFFAESSGDLYAKGVAIAWRQSDNSPYYADVGLSYQQLRLRDTPAEYRRDQISPFFVTGRVGIKAPVSPYFQVGVDVAHLVKSLFEEYGESCCNVSAQLGVTLLADSPVQIDLYGTWYSVKYSTGYSQDRYQNDRWQSREEYKRFSPLGVGMRLSLLF</sequence>
<feature type="chain" id="PRO_5046299091" description="Outer membrane protein beta-barrel domain-containing protein" evidence="1">
    <location>
        <begin position="26"/>
        <end position="189"/>
    </location>
</feature>
<reference evidence="3" key="1">
    <citation type="journal article" date="2019" name="Int. J. Syst. Evol. Microbiol.">
        <title>The Global Catalogue of Microorganisms (GCM) 10K type strain sequencing project: providing services to taxonomists for standard genome sequencing and annotation.</title>
        <authorList>
            <consortium name="The Broad Institute Genomics Platform"/>
            <consortium name="The Broad Institute Genome Sequencing Center for Infectious Disease"/>
            <person name="Wu L."/>
            <person name="Ma J."/>
        </authorList>
    </citation>
    <scope>NUCLEOTIDE SEQUENCE [LARGE SCALE GENOMIC DNA]</scope>
    <source>
        <strain evidence="3">CGMCC 1.7003</strain>
    </source>
</reference>
<accession>A0ABQ3KU25</accession>